<keyword evidence="1" id="KW-0812">Transmembrane</keyword>
<comment type="caution">
    <text evidence="2">The sequence shown here is derived from an EMBL/GenBank/DDBJ whole genome shotgun (WGS) entry which is preliminary data.</text>
</comment>
<proteinExistence type="predicted"/>
<dbReference type="AlphaFoldDB" id="A0AAJ0GWW6"/>
<keyword evidence="1" id="KW-0472">Membrane</keyword>
<name>A0AAJ0GWW6_9PEZI</name>
<keyword evidence="3" id="KW-1185">Reference proteome</keyword>
<protein>
    <submittedName>
        <fullName evidence="2">Uncharacterized protein</fullName>
    </submittedName>
</protein>
<dbReference type="GeneID" id="87881159"/>
<dbReference type="RefSeq" id="XP_062723354.1">
    <property type="nucleotide sequence ID" value="XM_062862330.1"/>
</dbReference>
<evidence type="ECO:0000313" key="2">
    <source>
        <dbReference type="EMBL" id="KAK3307574.1"/>
    </source>
</evidence>
<evidence type="ECO:0000256" key="1">
    <source>
        <dbReference type="SAM" id="Phobius"/>
    </source>
</evidence>
<feature type="transmembrane region" description="Helical" evidence="1">
    <location>
        <begin position="93"/>
        <end position="112"/>
    </location>
</feature>
<organism evidence="2 3">
    <name type="scientific">Chaetomium strumarium</name>
    <dbReference type="NCBI Taxonomy" id="1170767"/>
    <lineage>
        <taxon>Eukaryota</taxon>
        <taxon>Fungi</taxon>
        <taxon>Dikarya</taxon>
        <taxon>Ascomycota</taxon>
        <taxon>Pezizomycotina</taxon>
        <taxon>Sordariomycetes</taxon>
        <taxon>Sordariomycetidae</taxon>
        <taxon>Sordariales</taxon>
        <taxon>Chaetomiaceae</taxon>
        <taxon>Chaetomium</taxon>
    </lineage>
</organism>
<sequence length="157" mass="17477">MASNASRLTLGRYLPSPLFPRQSVYRRGLRLYALVLFQARRRGRDLRGLLSPNIILTPTYGTSQTTVSVRHAAVCPPRISSLRRLGTRQGRPVVGVLTFMVLLSGEVVSMFFSQGPHSYVSCPLVCSRVASAGARLQFRTYRGISLAACIKFHMIHR</sequence>
<reference evidence="2" key="2">
    <citation type="submission" date="2023-06" db="EMBL/GenBank/DDBJ databases">
        <authorList>
            <consortium name="Lawrence Berkeley National Laboratory"/>
            <person name="Mondo S.J."/>
            <person name="Hensen N."/>
            <person name="Bonometti L."/>
            <person name="Westerberg I."/>
            <person name="Brannstrom I.O."/>
            <person name="Guillou S."/>
            <person name="Cros-Aarteil S."/>
            <person name="Calhoun S."/>
            <person name="Haridas S."/>
            <person name="Kuo A."/>
            <person name="Pangilinan J."/>
            <person name="Riley R."/>
            <person name="Labutti K."/>
            <person name="Andreopoulos B."/>
            <person name="Lipzen A."/>
            <person name="Chen C."/>
            <person name="Yanf M."/>
            <person name="Daum C."/>
            <person name="Ng V."/>
            <person name="Clum A."/>
            <person name="Steindorff A."/>
            <person name="Ohm R."/>
            <person name="Martin F."/>
            <person name="Silar P."/>
            <person name="Natvig D."/>
            <person name="Lalanne C."/>
            <person name="Gautier V."/>
            <person name="Ament-Velasquez S.L."/>
            <person name="Kruys A."/>
            <person name="Hutchinson M.I."/>
            <person name="Powell A.J."/>
            <person name="Barry K."/>
            <person name="Miller A.N."/>
            <person name="Grigoriev I.V."/>
            <person name="Debuchy R."/>
            <person name="Gladieux P."/>
            <person name="Thoren M.H."/>
            <person name="Johannesson H."/>
        </authorList>
    </citation>
    <scope>NUCLEOTIDE SEQUENCE</scope>
    <source>
        <strain evidence="2">CBS 333.67</strain>
    </source>
</reference>
<reference evidence="2" key="1">
    <citation type="journal article" date="2023" name="Mol. Phylogenet. Evol.">
        <title>Genome-scale phylogeny and comparative genomics of the fungal order Sordariales.</title>
        <authorList>
            <person name="Hensen N."/>
            <person name="Bonometti L."/>
            <person name="Westerberg I."/>
            <person name="Brannstrom I.O."/>
            <person name="Guillou S."/>
            <person name="Cros-Aarteil S."/>
            <person name="Calhoun S."/>
            <person name="Haridas S."/>
            <person name="Kuo A."/>
            <person name="Mondo S."/>
            <person name="Pangilinan J."/>
            <person name="Riley R."/>
            <person name="LaButti K."/>
            <person name="Andreopoulos B."/>
            <person name="Lipzen A."/>
            <person name="Chen C."/>
            <person name="Yan M."/>
            <person name="Daum C."/>
            <person name="Ng V."/>
            <person name="Clum A."/>
            <person name="Steindorff A."/>
            <person name="Ohm R.A."/>
            <person name="Martin F."/>
            <person name="Silar P."/>
            <person name="Natvig D.O."/>
            <person name="Lalanne C."/>
            <person name="Gautier V."/>
            <person name="Ament-Velasquez S.L."/>
            <person name="Kruys A."/>
            <person name="Hutchinson M.I."/>
            <person name="Powell A.J."/>
            <person name="Barry K."/>
            <person name="Miller A.N."/>
            <person name="Grigoriev I.V."/>
            <person name="Debuchy R."/>
            <person name="Gladieux P."/>
            <person name="Hiltunen Thoren M."/>
            <person name="Johannesson H."/>
        </authorList>
    </citation>
    <scope>NUCLEOTIDE SEQUENCE</scope>
    <source>
        <strain evidence="2">CBS 333.67</strain>
    </source>
</reference>
<evidence type="ECO:0000313" key="3">
    <source>
        <dbReference type="Proteomes" id="UP001273166"/>
    </source>
</evidence>
<keyword evidence="1" id="KW-1133">Transmembrane helix</keyword>
<dbReference type="EMBL" id="JAUDZG010000003">
    <property type="protein sequence ID" value="KAK3307574.1"/>
    <property type="molecule type" value="Genomic_DNA"/>
</dbReference>
<accession>A0AAJ0GWW6</accession>
<dbReference type="Proteomes" id="UP001273166">
    <property type="component" value="Unassembled WGS sequence"/>
</dbReference>
<gene>
    <name evidence="2" type="ORF">B0T15DRAFT_182910</name>
</gene>